<evidence type="ECO:0000313" key="1">
    <source>
        <dbReference type="EMBL" id="PWF39059.1"/>
    </source>
</evidence>
<gene>
    <name evidence="1" type="ORF">C7C56_027765</name>
</gene>
<protein>
    <submittedName>
        <fullName evidence="1">Uncharacterized protein</fullName>
    </submittedName>
</protein>
<comment type="caution">
    <text evidence="1">The sequence shown here is derived from an EMBL/GenBank/DDBJ whole genome shotgun (WGS) entry which is preliminary data.</text>
</comment>
<dbReference type="RefSeq" id="WP_106760556.1">
    <property type="nucleotide sequence ID" value="NZ_PXWF02000346.1"/>
</dbReference>
<accession>A0A2U2H8X3</accession>
<dbReference type="PROSITE" id="PS51257">
    <property type="entry name" value="PROKAR_LIPOPROTEIN"/>
    <property type="match status" value="1"/>
</dbReference>
<reference evidence="1 2" key="1">
    <citation type="submission" date="2018-04" db="EMBL/GenBank/DDBJ databases">
        <title>Massilia violaceinigra sp. nov., a novel purple-pigmented bacterium isolated from Tianshan glacier, Xinjiang, China.</title>
        <authorList>
            <person name="Wang H."/>
        </authorList>
    </citation>
    <scope>NUCLEOTIDE SEQUENCE [LARGE SCALE GENOMIC DNA]</scope>
    <source>
        <strain evidence="1 2">B448-2</strain>
    </source>
</reference>
<proteinExistence type="predicted"/>
<name>A0A2U2H8X3_9BURK</name>
<organism evidence="1 2">
    <name type="scientific">Massilia glaciei</name>
    <dbReference type="NCBI Taxonomy" id="1524097"/>
    <lineage>
        <taxon>Bacteria</taxon>
        <taxon>Pseudomonadati</taxon>
        <taxon>Pseudomonadota</taxon>
        <taxon>Betaproteobacteria</taxon>
        <taxon>Burkholderiales</taxon>
        <taxon>Oxalobacteraceae</taxon>
        <taxon>Telluria group</taxon>
        <taxon>Massilia</taxon>
    </lineage>
</organism>
<keyword evidence="2" id="KW-1185">Reference proteome</keyword>
<dbReference type="AlphaFoldDB" id="A0A2U2H8X3"/>
<dbReference type="Proteomes" id="UP000241421">
    <property type="component" value="Unassembled WGS sequence"/>
</dbReference>
<dbReference type="EMBL" id="PXWF02000346">
    <property type="protein sequence ID" value="PWF39059.1"/>
    <property type="molecule type" value="Genomic_DNA"/>
</dbReference>
<sequence length="87" mass="8515">MRPASTGLLALALLLPALGGCMALAVGGAVVGVGVTAAKVAVKTGVLVGKGVYKVGDAIIGDTEAEKAAKAKAKAEQEERQRQGAGD</sequence>
<evidence type="ECO:0000313" key="2">
    <source>
        <dbReference type="Proteomes" id="UP000241421"/>
    </source>
</evidence>